<keyword evidence="1" id="KW-0472">Membrane</keyword>
<evidence type="ECO:0000313" key="3">
    <source>
        <dbReference type="Proteomes" id="UP001605036"/>
    </source>
</evidence>
<keyword evidence="1" id="KW-1133">Transmembrane helix</keyword>
<gene>
    <name evidence="2" type="ORF">R1flu_002051</name>
</gene>
<dbReference type="EMBL" id="JBHFFA010000006">
    <property type="protein sequence ID" value="KAL2621846.1"/>
    <property type="molecule type" value="Genomic_DNA"/>
</dbReference>
<evidence type="ECO:0000256" key="1">
    <source>
        <dbReference type="SAM" id="Phobius"/>
    </source>
</evidence>
<organism evidence="2 3">
    <name type="scientific">Riccia fluitans</name>
    <dbReference type="NCBI Taxonomy" id="41844"/>
    <lineage>
        <taxon>Eukaryota</taxon>
        <taxon>Viridiplantae</taxon>
        <taxon>Streptophyta</taxon>
        <taxon>Embryophyta</taxon>
        <taxon>Marchantiophyta</taxon>
        <taxon>Marchantiopsida</taxon>
        <taxon>Marchantiidae</taxon>
        <taxon>Marchantiales</taxon>
        <taxon>Ricciaceae</taxon>
        <taxon>Riccia</taxon>
    </lineage>
</organism>
<dbReference type="AlphaFoldDB" id="A0ABD1Y505"/>
<proteinExistence type="predicted"/>
<reference evidence="2 3" key="1">
    <citation type="submission" date="2024-09" db="EMBL/GenBank/DDBJ databases">
        <title>Chromosome-scale assembly of Riccia fluitans.</title>
        <authorList>
            <person name="Paukszto L."/>
            <person name="Sawicki J."/>
            <person name="Karawczyk K."/>
            <person name="Piernik-Szablinska J."/>
            <person name="Szczecinska M."/>
            <person name="Mazdziarz M."/>
        </authorList>
    </citation>
    <scope>NUCLEOTIDE SEQUENCE [LARGE SCALE GENOMIC DNA]</scope>
    <source>
        <strain evidence="2">Rf_01</strain>
        <tissue evidence="2">Aerial parts of the thallus</tissue>
    </source>
</reference>
<name>A0ABD1Y505_9MARC</name>
<feature type="transmembrane region" description="Helical" evidence="1">
    <location>
        <begin position="15"/>
        <end position="36"/>
    </location>
</feature>
<keyword evidence="1" id="KW-0812">Transmembrane</keyword>
<accession>A0ABD1Y505</accession>
<comment type="caution">
    <text evidence="2">The sequence shown here is derived from an EMBL/GenBank/DDBJ whole genome shotgun (WGS) entry which is preliminary data.</text>
</comment>
<protein>
    <submittedName>
        <fullName evidence="2">Uncharacterized protein</fullName>
    </submittedName>
</protein>
<keyword evidence="3" id="KW-1185">Reference proteome</keyword>
<evidence type="ECO:0000313" key="2">
    <source>
        <dbReference type="EMBL" id="KAL2621846.1"/>
    </source>
</evidence>
<dbReference type="Proteomes" id="UP001605036">
    <property type="component" value="Unassembled WGS sequence"/>
</dbReference>
<sequence>MVDGYPRRKVSSMSFVRICLVTMTILRLFLCMCWRARVKERLERRETTPQEGTDKEQACGSLIESQSRKCTSSRLKYEFMHGSFITIKKQILVVSAIPKVIRVRKLGPTAGNLSPEQVLVNSKSRQVWEDERFHQLLRRWLRRMWRKRKFYQREDVNLNGLQTAGRHQVVVNQIASTGKEISKSETTERQTSSSAIAWAESSESYDLETPCCSFTHEEDVEDPEEERISNRQGFPQLEQTLKAILDDFLTKDDAGTFNHNEGMGDACSSPLFLPNQIVGLDHTYRATSPDLSLTSGIECEKVYHLYSTTEIIENEHKMSVALTSHYVVSTDAVETADI</sequence>